<dbReference type="EMBL" id="VLTN01000048">
    <property type="protein sequence ID" value="KAA0148878.1"/>
    <property type="molecule type" value="Genomic_DNA"/>
</dbReference>
<evidence type="ECO:0000313" key="3">
    <source>
        <dbReference type="EMBL" id="KAA0173620.1"/>
    </source>
</evidence>
<keyword evidence="5" id="KW-1185">Reference proteome</keyword>
<sequence>MAGVVQRVSAMLGKMSYNRWVLLARHEKEFGRRSSMLLTNAAFMGMLGFIVADAAQHHRQHVNKAYLDRKTAINAKVTEDWSSERELHDLNVSELEESVFRARKGVQHSSLTVKDDSGKDVLWHKVTMVSMPLPIAELAEFAPAPRS</sequence>
<gene>
    <name evidence="3" type="ORF">FNF27_04954</name>
    <name evidence="2" type="ORF">FNF29_06352</name>
    <name evidence="1" type="ORF">FNF31_07342</name>
</gene>
<dbReference type="Proteomes" id="UP000323011">
    <property type="component" value="Unassembled WGS sequence"/>
</dbReference>
<organism evidence="2 5">
    <name type="scientific">Cafeteria roenbergensis</name>
    <name type="common">Marine flagellate</name>
    <dbReference type="NCBI Taxonomy" id="33653"/>
    <lineage>
        <taxon>Eukaryota</taxon>
        <taxon>Sar</taxon>
        <taxon>Stramenopiles</taxon>
        <taxon>Bigyra</taxon>
        <taxon>Opalozoa</taxon>
        <taxon>Bicosoecida</taxon>
        <taxon>Cafeteriaceae</taxon>
        <taxon>Cafeteria</taxon>
    </lineage>
</organism>
<evidence type="ECO:0000313" key="1">
    <source>
        <dbReference type="EMBL" id="KAA0148664.1"/>
    </source>
</evidence>
<dbReference type="EMBL" id="VLTO01000031">
    <property type="protein sequence ID" value="KAA0173620.1"/>
    <property type="molecule type" value="Genomic_DNA"/>
</dbReference>
<evidence type="ECO:0000313" key="6">
    <source>
        <dbReference type="Proteomes" id="UP000325113"/>
    </source>
</evidence>
<reference evidence="4 5" key="1">
    <citation type="submission" date="2019-07" db="EMBL/GenBank/DDBJ databases">
        <title>Genomes of Cafeteria roenbergensis.</title>
        <authorList>
            <person name="Fischer M.G."/>
            <person name="Hackl T."/>
            <person name="Roman M."/>
        </authorList>
    </citation>
    <scope>NUCLEOTIDE SEQUENCE [LARGE SCALE GENOMIC DNA]</scope>
    <source>
        <strain evidence="2 5">BVI</strain>
        <strain evidence="1 6">Cflag</strain>
        <strain evidence="3 4">E4-10P</strain>
    </source>
</reference>
<evidence type="ECO:0000313" key="4">
    <source>
        <dbReference type="Proteomes" id="UP000322899"/>
    </source>
</evidence>
<comment type="caution">
    <text evidence="2">The sequence shown here is derived from an EMBL/GenBank/DDBJ whole genome shotgun (WGS) entry which is preliminary data.</text>
</comment>
<dbReference type="Proteomes" id="UP000325113">
    <property type="component" value="Unassembled WGS sequence"/>
</dbReference>
<dbReference type="AlphaFoldDB" id="A0A5A8C7S9"/>
<evidence type="ECO:0000313" key="2">
    <source>
        <dbReference type="EMBL" id="KAA0148878.1"/>
    </source>
</evidence>
<name>A0A5A8C7S9_CAFRO</name>
<protein>
    <submittedName>
        <fullName evidence="2">Uncharacterized protein</fullName>
    </submittedName>
</protein>
<evidence type="ECO:0000313" key="5">
    <source>
        <dbReference type="Proteomes" id="UP000323011"/>
    </source>
</evidence>
<accession>A0A5A8C7S9</accession>
<dbReference type="EMBL" id="VLTM01000144">
    <property type="protein sequence ID" value="KAA0148664.1"/>
    <property type="molecule type" value="Genomic_DNA"/>
</dbReference>
<proteinExistence type="predicted"/>
<dbReference type="Proteomes" id="UP000322899">
    <property type="component" value="Unassembled WGS sequence"/>
</dbReference>